<keyword evidence="5" id="KW-1185">Reference proteome</keyword>
<reference evidence="4 5" key="1">
    <citation type="submission" date="2022-01" db="EMBL/GenBank/DDBJ databases">
        <title>A chromosomal length assembly of Cordylochernes scorpioides.</title>
        <authorList>
            <person name="Zeh D."/>
            <person name="Zeh J."/>
        </authorList>
    </citation>
    <scope>NUCLEOTIDE SEQUENCE [LARGE SCALE GENOMIC DNA]</scope>
    <source>
        <strain evidence="4">IN4F17</strain>
        <tissue evidence="4">Whole Body</tissue>
    </source>
</reference>
<feature type="signal peptide" evidence="3">
    <location>
        <begin position="1"/>
        <end position="23"/>
    </location>
</feature>
<dbReference type="InterPro" id="IPR050468">
    <property type="entry name" value="Cuticle_Struct_Prot"/>
</dbReference>
<dbReference type="InterPro" id="IPR000618">
    <property type="entry name" value="Insect_cuticle"/>
</dbReference>
<dbReference type="PROSITE" id="PS00233">
    <property type="entry name" value="CHIT_BIND_RR_1"/>
    <property type="match status" value="1"/>
</dbReference>
<dbReference type="PANTHER" id="PTHR10380:SF173">
    <property type="entry name" value="CUTICULAR PROTEIN 47EF, ISOFORM C-RELATED"/>
    <property type="match status" value="1"/>
</dbReference>
<evidence type="ECO:0000256" key="3">
    <source>
        <dbReference type="SAM" id="SignalP"/>
    </source>
</evidence>
<evidence type="ECO:0008006" key="6">
    <source>
        <dbReference type="Google" id="ProtNLM"/>
    </source>
</evidence>
<gene>
    <name evidence="4" type="ORF">LAZ67_10004173</name>
</gene>
<evidence type="ECO:0000256" key="2">
    <source>
        <dbReference type="PROSITE-ProRule" id="PRU00497"/>
    </source>
</evidence>
<evidence type="ECO:0000256" key="1">
    <source>
        <dbReference type="ARBA" id="ARBA00022460"/>
    </source>
</evidence>
<organism evidence="4 5">
    <name type="scientific">Cordylochernes scorpioides</name>
    <dbReference type="NCBI Taxonomy" id="51811"/>
    <lineage>
        <taxon>Eukaryota</taxon>
        <taxon>Metazoa</taxon>
        <taxon>Ecdysozoa</taxon>
        <taxon>Arthropoda</taxon>
        <taxon>Chelicerata</taxon>
        <taxon>Arachnida</taxon>
        <taxon>Pseudoscorpiones</taxon>
        <taxon>Cheliferoidea</taxon>
        <taxon>Chernetidae</taxon>
        <taxon>Cordylochernes</taxon>
    </lineage>
</organism>
<dbReference type="PROSITE" id="PS51155">
    <property type="entry name" value="CHIT_BIND_RR_2"/>
    <property type="match status" value="1"/>
</dbReference>
<evidence type="ECO:0000313" key="4">
    <source>
        <dbReference type="EMBL" id="UYV73588.1"/>
    </source>
</evidence>
<dbReference type="EMBL" id="CP092872">
    <property type="protein sequence ID" value="UYV73588.1"/>
    <property type="molecule type" value="Genomic_DNA"/>
</dbReference>
<name>A0ABY6L0W7_9ARAC</name>
<dbReference type="InterPro" id="IPR031311">
    <property type="entry name" value="CHIT_BIND_RR_consensus"/>
</dbReference>
<evidence type="ECO:0000313" key="5">
    <source>
        <dbReference type="Proteomes" id="UP001235939"/>
    </source>
</evidence>
<dbReference type="Pfam" id="PF00379">
    <property type="entry name" value="Chitin_bind_4"/>
    <property type="match status" value="1"/>
</dbReference>
<sequence length="280" mass="28184">MKSFHDVPQVLAVLLSVVAASRALPLLHSAAVVAPVYGTGASTQFRTQDNLGNYAFGYDEGHATGGTFRRESGSHGVKVGSYGLRDIDGRMRVVNYVADAAGFRADIKTNEPGVEPKDPAATLINKAPAVAVAPAVPVGPAVVPADPAVVTDIEEVDTVASRLAVAHAAPLAHAPAAIAPAAYAHAPAAAIAHAAPLAHAPAAYAHAPAAYAHAPAAYAHAPAAIAHAPAAYASAAYAHAPAAAIAHAAPLAHTAAYAAPFAHHGYTHAAPAAYYNGHLW</sequence>
<protein>
    <recommendedName>
        <fullName evidence="6">Cuticle protein 14</fullName>
    </recommendedName>
</protein>
<accession>A0ABY6L0W7</accession>
<keyword evidence="1 2" id="KW-0193">Cuticle</keyword>
<dbReference type="PANTHER" id="PTHR10380">
    <property type="entry name" value="CUTICLE PROTEIN"/>
    <property type="match status" value="1"/>
</dbReference>
<feature type="chain" id="PRO_5045583314" description="Cuticle protein 14" evidence="3">
    <location>
        <begin position="24"/>
        <end position="280"/>
    </location>
</feature>
<dbReference type="Proteomes" id="UP001235939">
    <property type="component" value="Chromosome 10"/>
</dbReference>
<proteinExistence type="predicted"/>
<keyword evidence="3" id="KW-0732">Signal</keyword>